<evidence type="ECO:0000256" key="1">
    <source>
        <dbReference type="SAM" id="MobiDB-lite"/>
    </source>
</evidence>
<feature type="transmembrane region" description="Helical" evidence="2">
    <location>
        <begin position="66"/>
        <end position="89"/>
    </location>
</feature>
<feature type="compositionally biased region" description="Basic and acidic residues" evidence="1">
    <location>
        <begin position="11"/>
        <end position="24"/>
    </location>
</feature>
<reference evidence="3" key="2">
    <citation type="submission" date="2021-04" db="EMBL/GenBank/DDBJ databases">
        <authorList>
            <person name="Gilroy R."/>
        </authorList>
    </citation>
    <scope>NUCLEOTIDE SEQUENCE</scope>
    <source>
        <strain evidence="3">ChiHjej13B12-24818</strain>
    </source>
</reference>
<feature type="transmembrane region" description="Helical" evidence="2">
    <location>
        <begin position="40"/>
        <end position="60"/>
    </location>
</feature>
<name>A0A9D2LG24_9MICO</name>
<evidence type="ECO:0000256" key="2">
    <source>
        <dbReference type="SAM" id="Phobius"/>
    </source>
</evidence>
<dbReference type="EMBL" id="DWZH01000135">
    <property type="protein sequence ID" value="HJB11997.1"/>
    <property type="molecule type" value="Genomic_DNA"/>
</dbReference>
<accession>A0A9D2LG24</accession>
<feature type="transmembrane region" description="Helical" evidence="2">
    <location>
        <begin position="132"/>
        <end position="154"/>
    </location>
</feature>
<feature type="region of interest" description="Disordered" evidence="1">
    <location>
        <begin position="1"/>
        <end position="27"/>
    </location>
</feature>
<keyword evidence="2" id="KW-0812">Transmembrane</keyword>
<evidence type="ECO:0000313" key="4">
    <source>
        <dbReference type="Proteomes" id="UP000823823"/>
    </source>
</evidence>
<proteinExistence type="predicted"/>
<keyword evidence="2" id="KW-0472">Membrane</keyword>
<gene>
    <name evidence="3" type="ORF">H9786_15985</name>
</gene>
<organism evidence="3 4">
    <name type="scientific">Candidatus Brachybacterium merdavium</name>
    <dbReference type="NCBI Taxonomy" id="2838513"/>
    <lineage>
        <taxon>Bacteria</taxon>
        <taxon>Bacillati</taxon>
        <taxon>Actinomycetota</taxon>
        <taxon>Actinomycetes</taxon>
        <taxon>Micrococcales</taxon>
        <taxon>Dermabacteraceae</taxon>
        <taxon>Brachybacterium</taxon>
    </lineage>
</organism>
<dbReference type="Proteomes" id="UP000823823">
    <property type="component" value="Unassembled WGS sequence"/>
</dbReference>
<sequence>MTDTPAQAEHGCTDPHDHSGHDHPPTGADLLRELVQGLSILSLVIPALGVVLLLVILPMAPSTPVVLALGLALGAGHMLSLVATGLFVARTRKQLAVNPGLQAVRSAVEEALRVATILLALLLWPTDLRGELGVWIGAGAALVWMALATAQTVATRRRLNRPSEWAERTVATMLAERVSARSTVLMRLLDVLGSITFQVGATVLVILTPVLAIGTFVLSVASGLSTLVLHRRAPADRSASPWAYAPLAIGLITLALAVLGLATMTP</sequence>
<comment type="caution">
    <text evidence="3">The sequence shown here is derived from an EMBL/GenBank/DDBJ whole genome shotgun (WGS) entry which is preliminary data.</text>
</comment>
<reference evidence="3" key="1">
    <citation type="journal article" date="2021" name="PeerJ">
        <title>Extensive microbial diversity within the chicken gut microbiome revealed by metagenomics and culture.</title>
        <authorList>
            <person name="Gilroy R."/>
            <person name="Ravi A."/>
            <person name="Getino M."/>
            <person name="Pursley I."/>
            <person name="Horton D.L."/>
            <person name="Alikhan N.F."/>
            <person name="Baker D."/>
            <person name="Gharbi K."/>
            <person name="Hall N."/>
            <person name="Watson M."/>
            <person name="Adriaenssens E.M."/>
            <person name="Foster-Nyarko E."/>
            <person name="Jarju S."/>
            <person name="Secka A."/>
            <person name="Antonio M."/>
            <person name="Oren A."/>
            <person name="Chaudhuri R.R."/>
            <person name="La Ragione R."/>
            <person name="Hildebrand F."/>
            <person name="Pallen M.J."/>
        </authorList>
    </citation>
    <scope>NUCLEOTIDE SEQUENCE</scope>
    <source>
        <strain evidence="3">ChiHjej13B12-24818</strain>
    </source>
</reference>
<feature type="transmembrane region" description="Helical" evidence="2">
    <location>
        <begin position="242"/>
        <end position="264"/>
    </location>
</feature>
<protein>
    <submittedName>
        <fullName evidence="3">Uncharacterized protein</fullName>
    </submittedName>
</protein>
<dbReference type="AlphaFoldDB" id="A0A9D2LG24"/>
<evidence type="ECO:0000313" key="3">
    <source>
        <dbReference type="EMBL" id="HJB11997.1"/>
    </source>
</evidence>
<keyword evidence="2" id="KW-1133">Transmembrane helix</keyword>
<feature type="transmembrane region" description="Helical" evidence="2">
    <location>
        <begin position="210"/>
        <end position="230"/>
    </location>
</feature>